<evidence type="ECO:0008006" key="3">
    <source>
        <dbReference type="Google" id="ProtNLM"/>
    </source>
</evidence>
<reference evidence="1 2" key="1">
    <citation type="submission" date="2016-08" db="EMBL/GenBank/DDBJ databases">
        <authorList>
            <person name="Seilhamer J.J."/>
        </authorList>
    </citation>
    <scope>NUCLEOTIDE SEQUENCE [LARGE SCALE GENOMIC DNA]</scope>
    <source>
        <strain evidence="1">ING2-E5A</strain>
    </source>
</reference>
<gene>
    <name evidence="1" type="ORF">ING2E5A_2626</name>
</gene>
<evidence type="ECO:0000313" key="1">
    <source>
        <dbReference type="EMBL" id="SCM59422.1"/>
    </source>
</evidence>
<keyword evidence="2" id="KW-1185">Reference proteome</keyword>
<dbReference type="RefSeq" id="WP_071137713.1">
    <property type="nucleotide sequence ID" value="NZ_DUQN01000125.1"/>
</dbReference>
<dbReference type="InterPro" id="IPR032025">
    <property type="entry name" value="DUF5063"/>
</dbReference>
<sequence length="190" mass="22151">MTKKESDNIVYSSTVIDFVTVAVEFCAFLENNGIVSRKEWIDRMLKLLPLIYIKAALLPQTVEINDESPETFVKEEDYARVSAAVSTIMGEEDVYLDVFIEEMKYSDRPVSAFVSEDIADIYQDVRNFVSVYQYGLTDQMNDALFICKQNFENYWGQKLINVLRPLHSLYYNDQDEQLTDDLSEEEELWD</sequence>
<dbReference type="Proteomes" id="UP000178485">
    <property type="component" value="Chromosome i"/>
</dbReference>
<dbReference type="EMBL" id="LT608328">
    <property type="protein sequence ID" value="SCM59422.1"/>
    <property type="molecule type" value="Genomic_DNA"/>
</dbReference>
<dbReference type="AlphaFoldDB" id="A0A1G4GA58"/>
<dbReference type="Gene3D" id="1.20.120.1550">
    <property type="entry name" value="Protein of unknown function DUF5063"/>
    <property type="match status" value="1"/>
</dbReference>
<dbReference type="KEGG" id="pmuc:ING2E5A_2626"/>
<accession>A0A1G4GA58</accession>
<protein>
    <recommendedName>
        <fullName evidence="3">DUF5063 domain-containing protein</fullName>
    </recommendedName>
</protein>
<evidence type="ECO:0000313" key="2">
    <source>
        <dbReference type="Proteomes" id="UP000178485"/>
    </source>
</evidence>
<dbReference type="InterPro" id="IPR038312">
    <property type="entry name" value="DUF5063_sf"/>
</dbReference>
<dbReference type="STRING" id="1642646.ING2E5A_2626"/>
<dbReference type="Pfam" id="PF16702">
    <property type="entry name" value="DUF5063"/>
    <property type="match status" value="1"/>
</dbReference>
<organism evidence="1 2">
    <name type="scientific">Petrimonas mucosa</name>
    <dbReference type="NCBI Taxonomy" id="1642646"/>
    <lineage>
        <taxon>Bacteria</taxon>
        <taxon>Pseudomonadati</taxon>
        <taxon>Bacteroidota</taxon>
        <taxon>Bacteroidia</taxon>
        <taxon>Bacteroidales</taxon>
        <taxon>Dysgonomonadaceae</taxon>
        <taxon>Petrimonas</taxon>
    </lineage>
</organism>
<name>A0A1G4GA58_9BACT</name>
<proteinExistence type="predicted"/>